<dbReference type="OMA" id="WHELKEF"/>
<evidence type="ECO:0000259" key="1">
    <source>
        <dbReference type="Pfam" id="PF13358"/>
    </source>
</evidence>
<dbReference type="InterPro" id="IPR036397">
    <property type="entry name" value="RNaseH_sf"/>
</dbReference>
<dbReference type="InParanoid" id="A0A1X7UBN6"/>
<dbReference type="STRING" id="400682.A0A1X7UBN6"/>
<dbReference type="EnsemblMetazoa" id="Aqu2.1.25353_001">
    <property type="protein sequence ID" value="Aqu2.1.25353_001"/>
    <property type="gene ID" value="Aqu2.1.25353"/>
</dbReference>
<sequence>MNATGFIEVLNAGLVPYLNKVDSNPRFMQDNDPKHSSRRVASWMESMGINWWKTPAESPDLNPIENLWHELKEFIRRVAKPKNKAELVQGILDFWETVDAAKCHKYISHLKKVVPKVIDSHGGPTGY</sequence>
<dbReference type="GO" id="GO:0003676">
    <property type="term" value="F:nucleic acid binding"/>
    <property type="evidence" value="ECO:0007669"/>
    <property type="project" value="InterPro"/>
</dbReference>
<reference evidence="2" key="1">
    <citation type="submission" date="2017-05" db="UniProtKB">
        <authorList>
            <consortium name="EnsemblMetazoa"/>
        </authorList>
    </citation>
    <scope>IDENTIFICATION</scope>
</reference>
<evidence type="ECO:0000313" key="2">
    <source>
        <dbReference type="EnsemblMetazoa" id="Aqu2.1.25353_001"/>
    </source>
</evidence>
<name>A0A1X7UBN6_AMPQE</name>
<proteinExistence type="predicted"/>
<feature type="domain" description="Tc1-like transposase DDE" evidence="1">
    <location>
        <begin position="1"/>
        <end position="87"/>
    </location>
</feature>
<dbReference type="InterPro" id="IPR012337">
    <property type="entry name" value="RNaseH-like_sf"/>
</dbReference>
<dbReference type="eggNOG" id="ENOG502SCE0">
    <property type="taxonomic scope" value="Eukaryota"/>
</dbReference>
<dbReference type="SUPFAM" id="SSF53098">
    <property type="entry name" value="Ribonuclease H-like"/>
    <property type="match status" value="1"/>
</dbReference>
<accession>A0A1X7UBN6</accession>
<dbReference type="AlphaFoldDB" id="A0A1X7UBN6"/>
<protein>
    <recommendedName>
        <fullName evidence="1">Tc1-like transposase DDE domain-containing protein</fullName>
    </recommendedName>
</protein>
<organism evidence="2">
    <name type="scientific">Amphimedon queenslandica</name>
    <name type="common">Sponge</name>
    <dbReference type="NCBI Taxonomy" id="400682"/>
    <lineage>
        <taxon>Eukaryota</taxon>
        <taxon>Metazoa</taxon>
        <taxon>Porifera</taxon>
        <taxon>Demospongiae</taxon>
        <taxon>Heteroscleromorpha</taxon>
        <taxon>Haplosclerida</taxon>
        <taxon>Niphatidae</taxon>
        <taxon>Amphimedon</taxon>
    </lineage>
</organism>
<dbReference type="Pfam" id="PF13358">
    <property type="entry name" value="DDE_3"/>
    <property type="match status" value="1"/>
</dbReference>
<dbReference type="Gene3D" id="3.30.420.10">
    <property type="entry name" value="Ribonuclease H-like superfamily/Ribonuclease H"/>
    <property type="match status" value="1"/>
</dbReference>
<dbReference type="InterPro" id="IPR038717">
    <property type="entry name" value="Tc1-like_DDE_dom"/>
</dbReference>